<dbReference type="Proteomes" id="UP001500729">
    <property type="component" value="Unassembled WGS sequence"/>
</dbReference>
<evidence type="ECO:0000313" key="2">
    <source>
        <dbReference type="Proteomes" id="UP001500729"/>
    </source>
</evidence>
<evidence type="ECO:0008006" key="3">
    <source>
        <dbReference type="Google" id="ProtNLM"/>
    </source>
</evidence>
<accession>A0ABP3LUR2</accession>
<proteinExistence type="predicted"/>
<evidence type="ECO:0000313" key="1">
    <source>
        <dbReference type="EMBL" id="GAA0507685.1"/>
    </source>
</evidence>
<reference evidence="2" key="1">
    <citation type="journal article" date="2019" name="Int. J. Syst. Evol. Microbiol.">
        <title>The Global Catalogue of Microorganisms (GCM) 10K type strain sequencing project: providing services to taxonomists for standard genome sequencing and annotation.</title>
        <authorList>
            <consortium name="The Broad Institute Genomics Platform"/>
            <consortium name="The Broad Institute Genome Sequencing Center for Infectious Disease"/>
            <person name="Wu L."/>
            <person name="Ma J."/>
        </authorList>
    </citation>
    <scope>NUCLEOTIDE SEQUENCE [LARGE SCALE GENOMIC DNA]</scope>
    <source>
        <strain evidence="2">JCM 10303</strain>
    </source>
</reference>
<sequence length="145" mass="15745">MANTQQYPSAAAGFVPTEEQVDGVLAWFAEYDANAAAGEVERMADMAVFPVNVVSDSDDGGGPAKSWTREEFVRRMREQGAGQDGIEMQSHRTPVFVDENLVFVVTDATFTVDGQTHAVRYGDLLVRTGDRWAFQTMVSGSFGAA</sequence>
<keyword evidence="2" id="KW-1185">Reference proteome</keyword>
<name>A0ABP3LUR2_SACER</name>
<comment type="caution">
    <text evidence="1">The sequence shown here is derived from an EMBL/GenBank/DDBJ whole genome shotgun (WGS) entry which is preliminary data.</text>
</comment>
<dbReference type="EMBL" id="BAAAGS010000001">
    <property type="protein sequence ID" value="GAA0507685.1"/>
    <property type="molecule type" value="Genomic_DNA"/>
</dbReference>
<dbReference type="RefSeq" id="WP_009943744.1">
    <property type="nucleotide sequence ID" value="NZ_BAAAGS010000001.1"/>
</dbReference>
<dbReference type="SUPFAM" id="SSF54427">
    <property type="entry name" value="NTF2-like"/>
    <property type="match status" value="1"/>
</dbReference>
<protein>
    <recommendedName>
        <fullName evidence="3">Nuclear transport factor 2 family protein</fullName>
    </recommendedName>
</protein>
<dbReference type="InterPro" id="IPR032710">
    <property type="entry name" value="NTF2-like_dom_sf"/>
</dbReference>
<gene>
    <name evidence="1" type="ORF">GCM10009533_03100</name>
</gene>
<organism evidence="1 2">
    <name type="scientific">Saccharopolyspora erythraea</name>
    <name type="common">Streptomyces erythraeus</name>
    <dbReference type="NCBI Taxonomy" id="1836"/>
    <lineage>
        <taxon>Bacteria</taxon>
        <taxon>Bacillati</taxon>
        <taxon>Actinomycetota</taxon>
        <taxon>Actinomycetes</taxon>
        <taxon>Pseudonocardiales</taxon>
        <taxon>Pseudonocardiaceae</taxon>
        <taxon>Saccharopolyspora</taxon>
    </lineage>
</organism>